<proteinExistence type="predicted"/>
<name>T1H1I3_MEGSC</name>
<dbReference type="EMBL" id="CAQQ02376052">
    <property type="status" value="NOT_ANNOTATED_CDS"/>
    <property type="molecule type" value="Genomic_DNA"/>
</dbReference>
<evidence type="ECO:0000313" key="3">
    <source>
        <dbReference type="Proteomes" id="UP000015102"/>
    </source>
</evidence>
<dbReference type="STRING" id="36166.T1H1I3"/>
<sequence length="77" mass="8592">WCKEKSLINSIKNSNGSSSVAKDRLEARTKYRAPGLKTKRSMTRDKYSSPSSEVTKSTPKLNNNMSVSCTLPKAEHM</sequence>
<feature type="region of interest" description="Disordered" evidence="1">
    <location>
        <begin position="1"/>
        <end position="77"/>
    </location>
</feature>
<reference evidence="2" key="2">
    <citation type="submission" date="2015-06" db="UniProtKB">
        <authorList>
            <consortium name="EnsemblMetazoa"/>
        </authorList>
    </citation>
    <scope>IDENTIFICATION</scope>
</reference>
<feature type="compositionally biased region" description="Low complexity" evidence="1">
    <location>
        <begin position="7"/>
        <end position="19"/>
    </location>
</feature>
<accession>T1H1I3</accession>
<dbReference type="HOGENOM" id="CLU_2645097_0_0_1"/>
<feature type="compositionally biased region" description="Polar residues" evidence="1">
    <location>
        <begin position="48"/>
        <end position="69"/>
    </location>
</feature>
<organism evidence="2 3">
    <name type="scientific">Megaselia scalaris</name>
    <name type="common">Humpbacked fly</name>
    <name type="synonym">Phora scalaris</name>
    <dbReference type="NCBI Taxonomy" id="36166"/>
    <lineage>
        <taxon>Eukaryota</taxon>
        <taxon>Metazoa</taxon>
        <taxon>Ecdysozoa</taxon>
        <taxon>Arthropoda</taxon>
        <taxon>Hexapoda</taxon>
        <taxon>Insecta</taxon>
        <taxon>Pterygota</taxon>
        <taxon>Neoptera</taxon>
        <taxon>Endopterygota</taxon>
        <taxon>Diptera</taxon>
        <taxon>Brachycera</taxon>
        <taxon>Muscomorpha</taxon>
        <taxon>Platypezoidea</taxon>
        <taxon>Phoridae</taxon>
        <taxon>Megaseliini</taxon>
        <taxon>Megaselia</taxon>
    </lineage>
</organism>
<dbReference type="EMBL" id="CAQQ02376051">
    <property type="status" value="NOT_ANNOTATED_CDS"/>
    <property type="molecule type" value="Genomic_DNA"/>
</dbReference>
<evidence type="ECO:0000256" key="1">
    <source>
        <dbReference type="SAM" id="MobiDB-lite"/>
    </source>
</evidence>
<dbReference type="Proteomes" id="UP000015102">
    <property type="component" value="Unassembled WGS sequence"/>
</dbReference>
<evidence type="ECO:0000313" key="2">
    <source>
        <dbReference type="EnsemblMetazoa" id="MESCA010045-PA"/>
    </source>
</evidence>
<protein>
    <submittedName>
        <fullName evidence="2">Uncharacterized protein</fullName>
    </submittedName>
</protein>
<reference evidence="3" key="1">
    <citation type="submission" date="2013-02" db="EMBL/GenBank/DDBJ databases">
        <authorList>
            <person name="Hughes D."/>
        </authorList>
    </citation>
    <scope>NUCLEOTIDE SEQUENCE</scope>
    <source>
        <strain>Durham</strain>
        <strain evidence="3">NC isolate 2 -- Noor lab</strain>
    </source>
</reference>
<dbReference type="EnsemblMetazoa" id="MESCA010045-RA">
    <property type="protein sequence ID" value="MESCA010045-PA"/>
    <property type="gene ID" value="MESCA010045"/>
</dbReference>
<dbReference type="EMBL" id="CAQQ02376050">
    <property type="status" value="NOT_ANNOTATED_CDS"/>
    <property type="molecule type" value="Genomic_DNA"/>
</dbReference>
<dbReference type="AlphaFoldDB" id="T1H1I3"/>
<keyword evidence="3" id="KW-1185">Reference proteome</keyword>